<protein>
    <submittedName>
        <fullName evidence="1">Uncharacterized protein</fullName>
    </submittedName>
</protein>
<evidence type="ECO:0000313" key="2">
    <source>
        <dbReference type="Proteomes" id="UP000689195"/>
    </source>
</evidence>
<evidence type="ECO:0000313" key="1">
    <source>
        <dbReference type="EMBL" id="CAD8139038.1"/>
    </source>
</evidence>
<sequence>MMINNFLKKTFQIFKYKNQMKAKKSSFFRDFFENQGQKIFLYWILRNEDVSQITVRSYSTCKSLIS</sequence>
<dbReference type="EMBL" id="CAJJDO010000007">
    <property type="protein sequence ID" value="CAD8139038.1"/>
    <property type="molecule type" value="Genomic_DNA"/>
</dbReference>
<name>A0A8S1SGJ9_9CILI</name>
<reference evidence="1" key="1">
    <citation type="submission" date="2021-01" db="EMBL/GenBank/DDBJ databases">
        <authorList>
            <consortium name="Genoscope - CEA"/>
            <person name="William W."/>
        </authorList>
    </citation>
    <scope>NUCLEOTIDE SEQUENCE</scope>
</reference>
<keyword evidence="2" id="KW-1185">Reference proteome</keyword>
<organism evidence="1 2">
    <name type="scientific">Paramecium pentaurelia</name>
    <dbReference type="NCBI Taxonomy" id="43138"/>
    <lineage>
        <taxon>Eukaryota</taxon>
        <taxon>Sar</taxon>
        <taxon>Alveolata</taxon>
        <taxon>Ciliophora</taxon>
        <taxon>Intramacronucleata</taxon>
        <taxon>Oligohymenophorea</taxon>
        <taxon>Peniculida</taxon>
        <taxon>Parameciidae</taxon>
        <taxon>Paramecium</taxon>
    </lineage>
</organism>
<proteinExistence type="predicted"/>
<gene>
    <name evidence="1" type="ORF">PPENT_87.1.T0070439</name>
</gene>
<dbReference type="Proteomes" id="UP000689195">
    <property type="component" value="Unassembled WGS sequence"/>
</dbReference>
<accession>A0A8S1SGJ9</accession>
<comment type="caution">
    <text evidence="1">The sequence shown here is derived from an EMBL/GenBank/DDBJ whole genome shotgun (WGS) entry which is preliminary data.</text>
</comment>
<dbReference type="AlphaFoldDB" id="A0A8S1SGJ9"/>